<sequence>MNSWYWIPVGMSWTLKRSLVRPPDHNSKLLKGMRFGIPYDVSFQGRESINALADAAIFLLERCGATSVIRDVKRSAIQSNKVVVIRSNEQTYVCIHSGCFDINFLDMLGGC</sequence>
<reference evidence="1 2" key="1">
    <citation type="journal article" date="2014" name="Genome Biol. Evol.">
        <title>The secreted proteins of Achlya hypogyna and Thraustotheca clavata identify the ancestral oomycete secretome and reveal gene acquisitions by horizontal gene transfer.</title>
        <authorList>
            <person name="Misner I."/>
            <person name="Blouin N."/>
            <person name="Leonard G."/>
            <person name="Richards T.A."/>
            <person name="Lane C.E."/>
        </authorList>
    </citation>
    <scope>NUCLEOTIDE SEQUENCE [LARGE SCALE GENOMIC DNA]</scope>
    <source>
        <strain evidence="1 2">ATCC 34112</strain>
    </source>
</reference>
<dbReference type="EMBL" id="JNBS01002361">
    <property type="protein sequence ID" value="OQR92045.1"/>
    <property type="molecule type" value="Genomic_DNA"/>
</dbReference>
<dbReference type="Proteomes" id="UP000243217">
    <property type="component" value="Unassembled WGS sequence"/>
</dbReference>
<dbReference type="STRING" id="74557.A0A1V9Z200"/>
<accession>A0A1V9Z200</accession>
<evidence type="ECO:0000313" key="1">
    <source>
        <dbReference type="EMBL" id="OQR92045.1"/>
    </source>
</evidence>
<organism evidence="1 2">
    <name type="scientific">Thraustotheca clavata</name>
    <dbReference type="NCBI Taxonomy" id="74557"/>
    <lineage>
        <taxon>Eukaryota</taxon>
        <taxon>Sar</taxon>
        <taxon>Stramenopiles</taxon>
        <taxon>Oomycota</taxon>
        <taxon>Saprolegniomycetes</taxon>
        <taxon>Saprolegniales</taxon>
        <taxon>Achlyaceae</taxon>
        <taxon>Thraustotheca</taxon>
    </lineage>
</organism>
<gene>
    <name evidence="1" type="ORF">THRCLA_22413</name>
</gene>
<dbReference type="AlphaFoldDB" id="A0A1V9Z200"/>
<proteinExistence type="predicted"/>
<protein>
    <submittedName>
        <fullName evidence="1">Uncharacterized protein</fullName>
    </submittedName>
</protein>
<comment type="caution">
    <text evidence="1">The sequence shown here is derived from an EMBL/GenBank/DDBJ whole genome shotgun (WGS) entry which is preliminary data.</text>
</comment>
<evidence type="ECO:0000313" key="2">
    <source>
        <dbReference type="Proteomes" id="UP000243217"/>
    </source>
</evidence>
<keyword evidence="2" id="KW-1185">Reference proteome</keyword>
<name>A0A1V9Z200_9STRA</name>